<feature type="region of interest" description="Disordered" evidence="5">
    <location>
        <begin position="169"/>
        <end position="211"/>
    </location>
</feature>
<proteinExistence type="predicted"/>
<dbReference type="InterPro" id="IPR013882">
    <property type="entry name" value="Ctp1_C"/>
</dbReference>
<reference evidence="7 8" key="1">
    <citation type="journal article" date="2016" name="Mol. Biol. Evol.">
        <title>Comparative Genomics of Early-Diverging Mushroom-Forming Fungi Provides Insights into the Origins of Lignocellulose Decay Capabilities.</title>
        <authorList>
            <person name="Nagy L.G."/>
            <person name="Riley R."/>
            <person name="Tritt A."/>
            <person name="Adam C."/>
            <person name="Daum C."/>
            <person name="Floudas D."/>
            <person name="Sun H."/>
            <person name="Yadav J.S."/>
            <person name="Pangilinan J."/>
            <person name="Larsson K.H."/>
            <person name="Matsuura K."/>
            <person name="Barry K."/>
            <person name="Labutti K."/>
            <person name="Kuo R."/>
            <person name="Ohm R.A."/>
            <person name="Bhattacharya S.S."/>
            <person name="Shirouzu T."/>
            <person name="Yoshinaga Y."/>
            <person name="Martin F.M."/>
            <person name="Grigoriev I.V."/>
            <person name="Hibbett D.S."/>
        </authorList>
    </citation>
    <scope>NUCLEOTIDE SEQUENCE [LARGE SCALE GENOMIC DNA]</scope>
    <source>
        <strain evidence="7 8">HHB12733</strain>
    </source>
</reference>
<protein>
    <recommendedName>
        <fullName evidence="6">DNA endonuclease activator Ctp1 C-terminal domain-containing protein</fullName>
    </recommendedName>
</protein>
<dbReference type="GO" id="GO:0005634">
    <property type="term" value="C:nucleus"/>
    <property type="evidence" value="ECO:0007669"/>
    <property type="project" value="UniProtKB-SubCell"/>
</dbReference>
<gene>
    <name evidence="7" type="ORF">CALCODRAFT_500410</name>
</gene>
<organism evidence="7 8">
    <name type="scientific">Calocera cornea HHB12733</name>
    <dbReference type="NCBI Taxonomy" id="1353952"/>
    <lineage>
        <taxon>Eukaryota</taxon>
        <taxon>Fungi</taxon>
        <taxon>Dikarya</taxon>
        <taxon>Basidiomycota</taxon>
        <taxon>Agaricomycotina</taxon>
        <taxon>Dacrymycetes</taxon>
        <taxon>Dacrymycetales</taxon>
        <taxon>Dacrymycetaceae</taxon>
        <taxon>Calocera</taxon>
    </lineage>
</organism>
<evidence type="ECO:0000313" key="7">
    <source>
        <dbReference type="EMBL" id="KZT53968.1"/>
    </source>
</evidence>
<dbReference type="Pfam" id="PF08573">
    <property type="entry name" value="SAE2"/>
    <property type="match status" value="1"/>
</dbReference>
<keyword evidence="4" id="KW-0175">Coiled coil</keyword>
<feature type="region of interest" description="Disordered" evidence="5">
    <location>
        <begin position="346"/>
        <end position="403"/>
    </location>
</feature>
<dbReference type="EMBL" id="KV424024">
    <property type="protein sequence ID" value="KZT53968.1"/>
    <property type="molecule type" value="Genomic_DNA"/>
</dbReference>
<feature type="compositionally biased region" description="Low complexity" evidence="5">
    <location>
        <begin position="183"/>
        <end position="197"/>
    </location>
</feature>
<evidence type="ECO:0000256" key="4">
    <source>
        <dbReference type="SAM" id="Coils"/>
    </source>
</evidence>
<feature type="domain" description="DNA endonuclease activator Ctp1 C-terminal" evidence="6">
    <location>
        <begin position="515"/>
        <end position="623"/>
    </location>
</feature>
<dbReference type="OrthoDB" id="5801062at2759"/>
<accession>A0A165E2G5</accession>
<dbReference type="InParanoid" id="A0A165E2G5"/>
<evidence type="ECO:0000256" key="3">
    <source>
        <dbReference type="ARBA" id="ARBA00023242"/>
    </source>
</evidence>
<name>A0A165E2G5_9BASI</name>
<feature type="compositionally biased region" description="Polar residues" evidence="5">
    <location>
        <begin position="370"/>
        <end position="385"/>
    </location>
</feature>
<feature type="compositionally biased region" description="Basic and acidic residues" evidence="5">
    <location>
        <begin position="271"/>
        <end position="280"/>
    </location>
</feature>
<evidence type="ECO:0000313" key="8">
    <source>
        <dbReference type="Proteomes" id="UP000076842"/>
    </source>
</evidence>
<feature type="region of interest" description="Disordered" evidence="5">
    <location>
        <begin position="261"/>
        <end position="304"/>
    </location>
</feature>
<dbReference type="AlphaFoldDB" id="A0A165E2G5"/>
<sequence length="657" mass="74887">MVGGSKAVSLTSSNGMIEKEKEIKELNRKNNYLRRQNDELLKAQFELENRVRWLTDRLGFATAEEAETQLADNDITLLELQSEYESAQARIHDLEEDAIVHAQAYGALRHEHELAQNRIQELEQDLKDQTWIKQDRQSGVESQVAELSLELHERDAVIAKLRAEVQPLRPRALTPSAGKENTPVRSSQSFVPSSPQPGAALATPTRKKNLPSPAEFLQAQLSDLQERYDGLLRIHRANVQQRSHEHKIWKQYKERVTEQTERLRKQSKRQVPRELSLDSPRKRRKMTEVCETTARRSNEAATSAVHARLRIAEVESQTQYEDEVVPASQDPDRRGSMAGVVKSQVLVPATSETDLEETQEQQHNRLSHRPPNSDSRVPSTSASRTTVKDEVPTPQSRKPLSDSALARRQMMYEADGDRTLVDLKGKGKAAVLPDDVRILVGSRTDSPVTTLPTDRNERAAVLHDLSRLPNDQYVDQYRSFKGRGRYQANMPKPGEEGINARFEIDKTKNHGVAYQYDSVVRNKLDRSKLHAADCECCRDWYEAVGPLPPRLQAPLWRSPSPRKRRRPNTKSLSPEASSHHNYDRVVAAGVRAHMQEVSRHREEWSRSSYPPGYMNIAFPTTQEALAINEKAAEIHREKDRKIEIDAERGGKYKRKRS</sequence>
<comment type="subcellular location">
    <subcellularLocation>
        <location evidence="1">Nucleus</location>
    </subcellularLocation>
</comment>
<feature type="region of interest" description="Disordered" evidence="5">
    <location>
        <begin position="317"/>
        <end position="336"/>
    </location>
</feature>
<keyword evidence="2" id="KW-0227">DNA damage</keyword>
<evidence type="ECO:0000256" key="2">
    <source>
        <dbReference type="ARBA" id="ARBA00022763"/>
    </source>
</evidence>
<dbReference type="STRING" id="1353952.A0A165E2G5"/>
<keyword evidence="8" id="KW-1185">Reference proteome</keyword>
<evidence type="ECO:0000256" key="1">
    <source>
        <dbReference type="ARBA" id="ARBA00004123"/>
    </source>
</evidence>
<keyword evidence="3" id="KW-0539">Nucleus</keyword>
<evidence type="ECO:0000259" key="6">
    <source>
        <dbReference type="Pfam" id="PF08573"/>
    </source>
</evidence>
<dbReference type="Proteomes" id="UP000076842">
    <property type="component" value="Unassembled WGS sequence"/>
</dbReference>
<dbReference type="GO" id="GO:0006281">
    <property type="term" value="P:DNA repair"/>
    <property type="evidence" value="ECO:0007669"/>
    <property type="project" value="InterPro"/>
</dbReference>
<feature type="region of interest" description="Disordered" evidence="5">
    <location>
        <begin position="551"/>
        <end position="582"/>
    </location>
</feature>
<evidence type="ECO:0000256" key="5">
    <source>
        <dbReference type="SAM" id="MobiDB-lite"/>
    </source>
</evidence>
<feature type="coiled-coil region" evidence="4">
    <location>
        <begin position="16"/>
        <end position="132"/>
    </location>
</feature>